<evidence type="ECO:0000313" key="3">
    <source>
        <dbReference type="Proteomes" id="UP000807025"/>
    </source>
</evidence>
<accession>A0A9P5ZSA5</accession>
<dbReference type="Proteomes" id="UP000807025">
    <property type="component" value="Unassembled WGS sequence"/>
</dbReference>
<gene>
    <name evidence="2" type="ORF">BDN71DRAFT_1483751</name>
</gene>
<evidence type="ECO:0000313" key="2">
    <source>
        <dbReference type="EMBL" id="KAF9492602.1"/>
    </source>
</evidence>
<protein>
    <recommendedName>
        <fullName evidence="1">DUF6589 domain-containing protein</fullName>
    </recommendedName>
</protein>
<dbReference type="AlphaFoldDB" id="A0A9P5ZSA5"/>
<proteinExistence type="predicted"/>
<sequence>MAVANSLHGQYYGTSAGVDGLRHAFDLLEHKKLVTQSMKGPFWHHLDEALHHISEAHFRACWLKLGSVQSLAELTSKSPMQLQALATQILNNLASRNAVTSAANYLWDAIHAGDVGRMEDVLPTLLNSNHTIEVLELIQEMQKEWPESIRNYIKQNYWLVTWMGKPNSWMLFDLAQEENITDIKIVNYQALGPGGSMPYLMKVSPAIPALHISQSYTMNNQARRSRL</sequence>
<feature type="domain" description="DUF6589" evidence="1">
    <location>
        <begin position="1"/>
        <end position="100"/>
    </location>
</feature>
<name>A0A9P5ZSA5_PLEER</name>
<dbReference type="OrthoDB" id="3203379at2759"/>
<reference evidence="2" key="1">
    <citation type="submission" date="2020-11" db="EMBL/GenBank/DDBJ databases">
        <authorList>
            <consortium name="DOE Joint Genome Institute"/>
            <person name="Ahrendt S."/>
            <person name="Riley R."/>
            <person name="Andreopoulos W."/>
            <person name="Labutti K."/>
            <person name="Pangilinan J."/>
            <person name="Ruiz-Duenas F.J."/>
            <person name="Barrasa J.M."/>
            <person name="Sanchez-Garcia M."/>
            <person name="Camarero S."/>
            <person name="Miyauchi S."/>
            <person name="Serrano A."/>
            <person name="Linde D."/>
            <person name="Babiker R."/>
            <person name="Drula E."/>
            <person name="Ayuso-Fernandez I."/>
            <person name="Pacheco R."/>
            <person name="Padilla G."/>
            <person name="Ferreira P."/>
            <person name="Barriuso J."/>
            <person name="Kellner H."/>
            <person name="Castanera R."/>
            <person name="Alfaro M."/>
            <person name="Ramirez L."/>
            <person name="Pisabarro A.G."/>
            <person name="Kuo A."/>
            <person name="Tritt A."/>
            <person name="Lipzen A."/>
            <person name="He G."/>
            <person name="Yan M."/>
            <person name="Ng V."/>
            <person name="Cullen D."/>
            <person name="Martin F."/>
            <person name="Rosso M.-N."/>
            <person name="Henrissat B."/>
            <person name="Hibbett D."/>
            <person name="Martinez A.T."/>
            <person name="Grigoriev I.V."/>
        </authorList>
    </citation>
    <scope>NUCLEOTIDE SEQUENCE</scope>
    <source>
        <strain evidence="2">ATCC 90797</strain>
    </source>
</reference>
<dbReference type="Pfam" id="PF20231">
    <property type="entry name" value="DUF6589"/>
    <property type="match status" value="2"/>
</dbReference>
<dbReference type="EMBL" id="MU154598">
    <property type="protein sequence ID" value="KAF9492602.1"/>
    <property type="molecule type" value="Genomic_DNA"/>
</dbReference>
<evidence type="ECO:0000259" key="1">
    <source>
        <dbReference type="Pfam" id="PF20231"/>
    </source>
</evidence>
<dbReference type="InterPro" id="IPR046496">
    <property type="entry name" value="DUF6589"/>
</dbReference>
<feature type="domain" description="DUF6589" evidence="1">
    <location>
        <begin position="108"/>
        <end position="211"/>
    </location>
</feature>
<keyword evidence="3" id="KW-1185">Reference proteome</keyword>
<organism evidence="2 3">
    <name type="scientific">Pleurotus eryngii</name>
    <name type="common">Boletus of the steppes</name>
    <dbReference type="NCBI Taxonomy" id="5323"/>
    <lineage>
        <taxon>Eukaryota</taxon>
        <taxon>Fungi</taxon>
        <taxon>Dikarya</taxon>
        <taxon>Basidiomycota</taxon>
        <taxon>Agaricomycotina</taxon>
        <taxon>Agaricomycetes</taxon>
        <taxon>Agaricomycetidae</taxon>
        <taxon>Agaricales</taxon>
        <taxon>Pleurotineae</taxon>
        <taxon>Pleurotaceae</taxon>
        <taxon>Pleurotus</taxon>
    </lineage>
</organism>
<comment type="caution">
    <text evidence="2">The sequence shown here is derived from an EMBL/GenBank/DDBJ whole genome shotgun (WGS) entry which is preliminary data.</text>
</comment>